<dbReference type="CDD" id="cd01399">
    <property type="entry name" value="GlcN6P_deaminase"/>
    <property type="match status" value="1"/>
</dbReference>
<proteinExistence type="inferred from homology"/>
<evidence type="ECO:0000259" key="6">
    <source>
        <dbReference type="Pfam" id="PF01182"/>
    </source>
</evidence>
<sequence>MRLFLKENKGECGLFAARYIANLINGFVPTAGRPNFVLGLPTGSTPLSTYRELIRMHEAGEVSFKEVVTFNMDEYVGLPREHEQSYRTFMYENFFNHVDILDSNINLLNGEVEGGLDELTKECERYEKKIEAVGGIHLFLGGIGPDGHIAFNEPGSSLASRTRIKTLAYDTIVANSRFFDNDVTKVPKMALTVGVGTVMAADEVMILITGLNKAVALHMCIEEGMNHMWTVSAIQDHPKSIIVCDRDATMELKVKTVKYFEGLAATEEKLQGMGAAAAAGAGAGAEKAAKRQKKK</sequence>
<dbReference type="HAMAP" id="MF_01241">
    <property type="entry name" value="GlcN6P_deamin"/>
    <property type="match status" value="1"/>
</dbReference>
<evidence type="ECO:0000256" key="2">
    <source>
        <dbReference type="ARBA" id="ARBA00005526"/>
    </source>
</evidence>
<comment type="caution">
    <text evidence="7">The sequence shown here is derived from an EMBL/GenBank/DDBJ whole genome shotgun (WGS) entry which is preliminary data.</text>
</comment>
<comment type="similarity">
    <text evidence="2 4">Belongs to the glucosamine/galactosamine-6-phosphate isomerase family.</text>
</comment>
<dbReference type="PANTHER" id="PTHR11280">
    <property type="entry name" value="GLUCOSAMINE-6-PHOSPHATE ISOMERASE"/>
    <property type="match status" value="1"/>
</dbReference>
<feature type="domain" description="Glucosamine/galactosamine-6-phosphate isomerase" evidence="6">
    <location>
        <begin position="16"/>
        <end position="236"/>
    </location>
</feature>
<protein>
    <recommendedName>
        <fullName evidence="4">Glucosamine-6-phosphate isomerase</fullName>
        <ecNumber evidence="4">3.5.99.6</ecNumber>
    </recommendedName>
    <alternativeName>
        <fullName evidence="4">Glucosamine-6-phosphate isomerase</fullName>
    </alternativeName>
</protein>
<accession>A0ABQ6MGK2</accession>
<evidence type="ECO:0000313" key="8">
    <source>
        <dbReference type="Proteomes" id="UP001165060"/>
    </source>
</evidence>
<dbReference type="InterPro" id="IPR018321">
    <property type="entry name" value="Glucosamine6P_isomerase_CS"/>
</dbReference>
<dbReference type="InterPro" id="IPR037171">
    <property type="entry name" value="NagB/RpiA_transferase-like"/>
</dbReference>
<keyword evidence="8" id="KW-1185">Reference proteome</keyword>
<evidence type="ECO:0000256" key="1">
    <source>
        <dbReference type="ARBA" id="ARBA00000644"/>
    </source>
</evidence>
<keyword evidence="4" id="KW-0119">Carbohydrate metabolism</keyword>
<evidence type="ECO:0000256" key="4">
    <source>
        <dbReference type="RuleBase" id="RU361197"/>
    </source>
</evidence>
<feature type="coiled-coil region" evidence="5">
    <location>
        <begin position="109"/>
        <end position="136"/>
    </location>
</feature>
<dbReference type="InterPro" id="IPR006148">
    <property type="entry name" value="Glc/Gal-6P_isomerase"/>
</dbReference>
<evidence type="ECO:0000313" key="7">
    <source>
        <dbReference type="EMBL" id="GMI25962.1"/>
    </source>
</evidence>
<dbReference type="SUPFAM" id="SSF100950">
    <property type="entry name" value="NagB/RpiA/CoA transferase-like"/>
    <property type="match status" value="1"/>
</dbReference>
<name>A0ABQ6MGK2_9STRA</name>
<dbReference type="PROSITE" id="PS01161">
    <property type="entry name" value="GLC_GALNAC_ISOMERASE"/>
    <property type="match status" value="1"/>
</dbReference>
<dbReference type="EMBL" id="BRYB01000239">
    <property type="protein sequence ID" value="GMI25962.1"/>
    <property type="molecule type" value="Genomic_DNA"/>
</dbReference>
<dbReference type="Gene3D" id="3.40.50.1360">
    <property type="match status" value="1"/>
</dbReference>
<evidence type="ECO:0000256" key="5">
    <source>
        <dbReference type="SAM" id="Coils"/>
    </source>
</evidence>
<dbReference type="Proteomes" id="UP001165060">
    <property type="component" value="Unassembled WGS sequence"/>
</dbReference>
<dbReference type="EC" id="3.5.99.6" evidence="4"/>
<dbReference type="Pfam" id="PF01182">
    <property type="entry name" value="Glucosamine_iso"/>
    <property type="match status" value="1"/>
</dbReference>
<dbReference type="InterPro" id="IPR004547">
    <property type="entry name" value="Glucosamine6P_isomerase"/>
</dbReference>
<keyword evidence="3 4" id="KW-0378">Hydrolase</keyword>
<dbReference type="PANTHER" id="PTHR11280:SF5">
    <property type="entry name" value="GLUCOSAMINE-6-PHOSPHATE ISOMERASE"/>
    <property type="match status" value="1"/>
</dbReference>
<reference evidence="7 8" key="1">
    <citation type="journal article" date="2023" name="Commun. Biol.">
        <title>Genome analysis of Parmales, the sister group of diatoms, reveals the evolutionary specialization of diatoms from phago-mixotrophs to photoautotrophs.</title>
        <authorList>
            <person name="Ban H."/>
            <person name="Sato S."/>
            <person name="Yoshikawa S."/>
            <person name="Yamada K."/>
            <person name="Nakamura Y."/>
            <person name="Ichinomiya M."/>
            <person name="Sato N."/>
            <person name="Blanc-Mathieu R."/>
            <person name="Endo H."/>
            <person name="Kuwata A."/>
            <person name="Ogata H."/>
        </authorList>
    </citation>
    <scope>NUCLEOTIDE SEQUENCE [LARGE SCALE GENOMIC DNA]</scope>
</reference>
<keyword evidence="5" id="KW-0175">Coiled coil</keyword>
<evidence type="ECO:0000256" key="3">
    <source>
        <dbReference type="ARBA" id="ARBA00022801"/>
    </source>
</evidence>
<dbReference type="NCBIfam" id="TIGR00502">
    <property type="entry name" value="nagB"/>
    <property type="match status" value="1"/>
</dbReference>
<organism evidence="7 8">
    <name type="scientific">Tetraparma gracilis</name>
    <dbReference type="NCBI Taxonomy" id="2962635"/>
    <lineage>
        <taxon>Eukaryota</taxon>
        <taxon>Sar</taxon>
        <taxon>Stramenopiles</taxon>
        <taxon>Ochrophyta</taxon>
        <taxon>Bolidophyceae</taxon>
        <taxon>Parmales</taxon>
        <taxon>Triparmaceae</taxon>
        <taxon>Tetraparma</taxon>
    </lineage>
</organism>
<comment type="catalytic activity">
    <reaction evidence="1 4">
        <text>alpha-D-glucosamine 6-phosphate + H2O = beta-D-fructose 6-phosphate + NH4(+)</text>
        <dbReference type="Rhea" id="RHEA:12172"/>
        <dbReference type="ChEBI" id="CHEBI:15377"/>
        <dbReference type="ChEBI" id="CHEBI:28938"/>
        <dbReference type="ChEBI" id="CHEBI:57634"/>
        <dbReference type="ChEBI" id="CHEBI:75989"/>
        <dbReference type="EC" id="3.5.99.6"/>
    </reaction>
</comment>
<gene>
    <name evidence="7" type="ORF">TeGR_g5201</name>
</gene>